<reference evidence="7 8" key="1">
    <citation type="submission" date="2020-07" db="EMBL/GenBank/DDBJ databases">
        <title>Sequencing the genomes of 1000 actinobacteria strains.</title>
        <authorList>
            <person name="Klenk H.-P."/>
        </authorList>
    </citation>
    <scope>NUCLEOTIDE SEQUENCE [LARGE SCALE GENOMIC DNA]</scope>
    <source>
        <strain evidence="7 8">CXB654</strain>
    </source>
</reference>
<name>A0A852TWY7_9ACTN</name>
<feature type="chain" id="PRO_5033182170" description="Probable endolytic peptidoglycan transglycosylase RlpA" evidence="3">
    <location>
        <begin position="25"/>
        <end position="216"/>
    </location>
</feature>
<feature type="domain" description="RlpA-like protein double-psi beta-barrel" evidence="6">
    <location>
        <begin position="130"/>
        <end position="211"/>
    </location>
</feature>
<feature type="region of interest" description="Disordered" evidence="5">
    <location>
        <begin position="29"/>
        <end position="129"/>
    </location>
</feature>
<evidence type="ECO:0000256" key="2">
    <source>
        <dbReference type="ARBA" id="ARBA00023316"/>
    </source>
</evidence>
<protein>
    <recommendedName>
        <fullName evidence="3">Probable endolytic peptidoglycan transglycosylase RlpA</fullName>
        <ecNumber evidence="3">4.2.2.-</ecNumber>
    </recommendedName>
</protein>
<evidence type="ECO:0000256" key="4">
    <source>
        <dbReference type="RuleBase" id="RU003495"/>
    </source>
</evidence>
<dbReference type="InterPro" id="IPR034718">
    <property type="entry name" value="RlpA"/>
</dbReference>
<evidence type="ECO:0000313" key="7">
    <source>
        <dbReference type="EMBL" id="NYE47402.1"/>
    </source>
</evidence>
<dbReference type="Proteomes" id="UP000589036">
    <property type="component" value="Unassembled WGS sequence"/>
</dbReference>
<sequence precursor="true">MKSKRLVIVSAAVGAVLLAGTAGAAAAGGFGGTPEASAGNATIPRAQTAGPEAPSPAAVDAEALEQAEQRYDTAVEEATRAFAGAAEPAEKEEEEEEEEERAESDADSSSGGSSAGSEGSGGGQSGACEASNYWQGQMTANGERFDPSAMTAAHKTLPFDTMVEVTNPANGRSVTVRINDRGPYIDGRCLDLAKAAFEKIASPSAGVAQVEWRVVG</sequence>
<keyword evidence="3" id="KW-0732">Signal</keyword>
<evidence type="ECO:0000313" key="8">
    <source>
        <dbReference type="Proteomes" id="UP000589036"/>
    </source>
</evidence>
<organism evidence="7 8">
    <name type="scientific">Spinactinospora alkalitolerans</name>
    <dbReference type="NCBI Taxonomy" id="687207"/>
    <lineage>
        <taxon>Bacteria</taxon>
        <taxon>Bacillati</taxon>
        <taxon>Actinomycetota</taxon>
        <taxon>Actinomycetes</taxon>
        <taxon>Streptosporangiales</taxon>
        <taxon>Nocardiopsidaceae</taxon>
        <taxon>Spinactinospora</taxon>
    </lineage>
</organism>
<feature type="compositionally biased region" description="Basic and acidic residues" evidence="5">
    <location>
        <begin position="67"/>
        <end position="79"/>
    </location>
</feature>
<dbReference type="InterPro" id="IPR009009">
    <property type="entry name" value="RlpA-like_DPBB"/>
</dbReference>
<evidence type="ECO:0000256" key="5">
    <source>
        <dbReference type="SAM" id="MobiDB-lite"/>
    </source>
</evidence>
<evidence type="ECO:0000256" key="1">
    <source>
        <dbReference type="ARBA" id="ARBA00023239"/>
    </source>
</evidence>
<dbReference type="PANTHER" id="PTHR34183:SF8">
    <property type="entry name" value="ENDOLYTIC PEPTIDOGLYCAN TRANSGLYCOSYLASE RLPA-RELATED"/>
    <property type="match status" value="1"/>
</dbReference>
<dbReference type="InterPro" id="IPR012997">
    <property type="entry name" value="RplA"/>
</dbReference>
<dbReference type="AlphaFoldDB" id="A0A852TWY7"/>
<dbReference type="EC" id="4.2.2.-" evidence="3"/>
<comment type="similarity">
    <text evidence="3 4">Belongs to the RlpA family.</text>
</comment>
<dbReference type="HAMAP" id="MF_02071">
    <property type="entry name" value="RlpA"/>
    <property type="match status" value="1"/>
</dbReference>
<evidence type="ECO:0000256" key="3">
    <source>
        <dbReference type="HAMAP-Rule" id="MF_02071"/>
    </source>
</evidence>
<keyword evidence="1 3" id="KW-0456">Lyase</keyword>
<gene>
    <name evidence="3" type="primary">rlpA</name>
    <name evidence="7" type="ORF">HDA32_002522</name>
</gene>
<feature type="signal peptide" evidence="3">
    <location>
        <begin position="1"/>
        <end position="24"/>
    </location>
</feature>
<dbReference type="GO" id="GO:0008932">
    <property type="term" value="F:lytic endotransglycosylase activity"/>
    <property type="evidence" value="ECO:0007669"/>
    <property type="project" value="UniProtKB-UniRule"/>
</dbReference>
<keyword evidence="7" id="KW-0449">Lipoprotein</keyword>
<comment type="caution">
    <text evidence="7">The sequence shown here is derived from an EMBL/GenBank/DDBJ whole genome shotgun (WGS) entry which is preliminary data.</text>
</comment>
<accession>A0A852TWY7</accession>
<proteinExistence type="inferred from homology"/>
<dbReference type="CDD" id="cd22268">
    <property type="entry name" value="DPBB_RlpA-like"/>
    <property type="match status" value="1"/>
</dbReference>
<dbReference type="RefSeq" id="WP_179643353.1">
    <property type="nucleotide sequence ID" value="NZ_BAAAYY010000015.1"/>
</dbReference>
<evidence type="ECO:0000259" key="6">
    <source>
        <dbReference type="Pfam" id="PF03330"/>
    </source>
</evidence>
<dbReference type="PANTHER" id="PTHR34183">
    <property type="entry name" value="ENDOLYTIC PEPTIDOGLYCAN TRANSGLYCOSYLASE RLPA"/>
    <property type="match status" value="1"/>
</dbReference>
<dbReference type="GO" id="GO:0071555">
    <property type="term" value="P:cell wall organization"/>
    <property type="evidence" value="ECO:0007669"/>
    <property type="project" value="UniProtKB-KW"/>
</dbReference>
<dbReference type="GO" id="GO:0000270">
    <property type="term" value="P:peptidoglycan metabolic process"/>
    <property type="evidence" value="ECO:0007669"/>
    <property type="project" value="UniProtKB-UniRule"/>
</dbReference>
<dbReference type="Pfam" id="PF03330">
    <property type="entry name" value="DPBB_1"/>
    <property type="match status" value="1"/>
</dbReference>
<keyword evidence="8" id="KW-1185">Reference proteome</keyword>
<dbReference type="Gene3D" id="2.40.40.10">
    <property type="entry name" value="RlpA-like domain"/>
    <property type="match status" value="1"/>
</dbReference>
<dbReference type="EMBL" id="JACCCC010000001">
    <property type="protein sequence ID" value="NYE47402.1"/>
    <property type="molecule type" value="Genomic_DNA"/>
</dbReference>
<dbReference type="SUPFAM" id="SSF50685">
    <property type="entry name" value="Barwin-like endoglucanases"/>
    <property type="match status" value="1"/>
</dbReference>
<comment type="function">
    <text evidence="3">Lytic transglycosylase with a strong preference for naked glycan strands that lack stem peptides.</text>
</comment>
<dbReference type="InterPro" id="IPR036908">
    <property type="entry name" value="RlpA-like_sf"/>
</dbReference>
<keyword evidence="2 3" id="KW-0961">Cell wall biogenesis/degradation</keyword>
<feature type="compositionally biased region" description="Low complexity" evidence="5">
    <location>
        <begin position="107"/>
        <end position="117"/>
    </location>
</feature>
<dbReference type="NCBIfam" id="TIGR00413">
    <property type="entry name" value="rlpA"/>
    <property type="match status" value="1"/>
</dbReference>
<feature type="compositionally biased region" description="Acidic residues" evidence="5">
    <location>
        <begin position="90"/>
        <end position="106"/>
    </location>
</feature>